<sequence>MSRTANEGAARCEGSPGRRQTPAEEYSGLCCGPYKR</sequence>
<evidence type="ECO:0000313" key="3">
    <source>
        <dbReference type="Proteomes" id="UP000324222"/>
    </source>
</evidence>
<evidence type="ECO:0000313" key="2">
    <source>
        <dbReference type="EMBL" id="MPC81597.1"/>
    </source>
</evidence>
<protein>
    <submittedName>
        <fullName evidence="2">Uncharacterized protein</fullName>
    </submittedName>
</protein>
<dbReference type="AlphaFoldDB" id="A0A5B7IJ98"/>
<accession>A0A5B7IJ98</accession>
<dbReference type="EMBL" id="VSRR010057452">
    <property type="protein sequence ID" value="MPC81597.1"/>
    <property type="molecule type" value="Genomic_DNA"/>
</dbReference>
<reference evidence="2 3" key="1">
    <citation type="submission" date="2019-05" db="EMBL/GenBank/DDBJ databases">
        <title>Another draft genome of Portunus trituberculatus and its Hox gene families provides insights of decapod evolution.</title>
        <authorList>
            <person name="Jeong J.-H."/>
            <person name="Song I."/>
            <person name="Kim S."/>
            <person name="Choi T."/>
            <person name="Kim D."/>
            <person name="Ryu S."/>
            <person name="Kim W."/>
        </authorList>
    </citation>
    <scope>NUCLEOTIDE SEQUENCE [LARGE SCALE GENOMIC DNA]</scope>
    <source>
        <tissue evidence="2">Muscle</tissue>
    </source>
</reference>
<name>A0A5B7IJ98_PORTR</name>
<dbReference type="Proteomes" id="UP000324222">
    <property type="component" value="Unassembled WGS sequence"/>
</dbReference>
<feature type="region of interest" description="Disordered" evidence="1">
    <location>
        <begin position="1"/>
        <end position="36"/>
    </location>
</feature>
<evidence type="ECO:0000256" key="1">
    <source>
        <dbReference type="SAM" id="MobiDB-lite"/>
    </source>
</evidence>
<gene>
    <name evidence="2" type="ORF">E2C01_076221</name>
</gene>
<organism evidence="2 3">
    <name type="scientific">Portunus trituberculatus</name>
    <name type="common">Swimming crab</name>
    <name type="synonym">Neptunus trituberculatus</name>
    <dbReference type="NCBI Taxonomy" id="210409"/>
    <lineage>
        <taxon>Eukaryota</taxon>
        <taxon>Metazoa</taxon>
        <taxon>Ecdysozoa</taxon>
        <taxon>Arthropoda</taxon>
        <taxon>Crustacea</taxon>
        <taxon>Multicrustacea</taxon>
        <taxon>Malacostraca</taxon>
        <taxon>Eumalacostraca</taxon>
        <taxon>Eucarida</taxon>
        <taxon>Decapoda</taxon>
        <taxon>Pleocyemata</taxon>
        <taxon>Brachyura</taxon>
        <taxon>Eubrachyura</taxon>
        <taxon>Portunoidea</taxon>
        <taxon>Portunidae</taxon>
        <taxon>Portuninae</taxon>
        <taxon>Portunus</taxon>
    </lineage>
</organism>
<comment type="caution">
    <text evidence="2">The sequence shown here is derived from an EMBL/GenBank/DDBJ whole genome shotgun (WGS) entry which is preliminary data.</text>
</comment>
<proteinExistence type="predicted"/>
<keyword evidence="3" id="KW-1185">Reference proteome</keyword>